<reference evidence="1" key="1">
    <citation type="submission" date="2021-02" db="EMBL/GenBank/DDBJ databases">
        <authorList>
            <person name="Nowell W R."/>
        </authorList>
    </citation>
    <scope>NUCLEOTIDE SEQUENCE</scope>
</reference>
<dbReference type="Proteomes" id="UP000663870">
    <property type="component" value="Unassembled WGS sequence"/>
</dbReference>
<evidence type="ECO:0000313" key="1">
    <source>
        <dbReference type="EMBL" id="CAF1296103.1"/>
    </source>
</evidence>
<keyword evidence="4" id="KW-1185">Reference proteome</keyword>
<sequence length="162" mass="18890">MDVLYSLLDIEKQQLNMIVKDQKFTTSLNFVLTMITNNVLLIDDCKLDRFCINTLSKIALNIKSLIVESESMERILLAADYPNLVVLKFFDFNNKTASKYFTIKSPFHKILEKQIRDRQRLDLLKIIKKIDEVGHAGDDRRHSETIRSCLILNDLCEKHKTT</sequence>
<dbReference type="Proteomes" id="UP000663854">
    <property type="component" value="Unassembled WGS sequence"/>
</dbReference>
<evidence type="ECO:0000313" key="2">
    <source>
        <dbReference type="EMBL" id="CAF1570525.1"/>
    </source>
</evidence>
<dbReference type="EMBL" id="CAJNOH010002489">
    <property type="protein sequence ID" value="CAF1296103.1"/>
    <property type="molecule type" value="Genomic_DNA"/>
</dbReference>
<comment type="caution">
    <text evidence="1">The sequence shown here is derived from an EMBL/GenBank/DDBJ whole genome shotgun (WGS) entry which is preliminary data.</text>
</comment>
<proteinExistence type="predicted"/>
<name>A0A815DCK4_9BILA</name>
<evidence type="ECO:0000313" key="4">
    <source>
        <dbReference type="Proteomes" id="UP000663870"/>
    </source>
</evidence>
<accession>A0A815DCK4</accession>
<organism evidence="1 3">
    <name type="scientific">Rotaria sordida</name>
    <dbReference type="NCBI Taxonomy" id="392033"/>
    <lineage>
        <taxon>Eukaryota</taxon>
        <taxon>Metazoa</taxon>
        <taxon>Spiralia</taxon>
        <taxon>Gnathifera</taxon>
        <taxon>Rotifera</taxon>
        <taxon>Eurotatoria</taxon>
        <taxon>Bdelloidea</taxon>
        <taxon>Philodinida</taxon>
        <taxon>Philodinidae</taxon>
        <taxon>Rotaria</taxon>
    </lineage>
</organism>
<dbReference type="AlphaFoldDB" id="A0A815DCK4"/>
<gene>
    <name evidence="2" type="ORF">JXQ802_LOCUS45161</name>
    <name evidence="1" type="ORF">PYM288_LOCUS29659</name>
</gene>
<protein>
    <submittedName>
        <fullName evidence="1">Uncharacterized protein</fullName>
    </submittedName>
</protein>
<dbReference type="EMBL" id="CAJNOL010003673">
    <property type="protein sequence ID" value="CAF1570525.1"/>
    <property type="molecule type" value="Genomic_DNA"/>
</dbReference>
<evidence type="ECO:0000313" key="3">
    <source>
        <dbReference type="Proteomes" id="UP000663854"/>
    </source>
</evidence>